<organism evidence="2 3">
    <name type="scientific">Lupinus luteus</name>
    <name type="common">European yellow lupine</name>
    <dbReference type="NCBI Taxonomy" id="3873"/>
    <lineage>
        <taxon>Eukaryota</taxon>
        <taxon>Viridiplantae</taxon>
        <taxon>Streptophyta</taxon>
        <taxon>Embryophyta</taxon>
        <taxon>Tracheophyta</taxon>
        <taxon>Spermatophyta</taxon>
        <taxon>Magnoliopsida</taxon>
        <taxon>eudicotyledons</taxon>
        <taxon>Gunneridae</taxon>
        <taxon>Pentapetalae</taxon>
        <taxon>rosids</taxon>
        <taxon>fabids</taxon>
        <taxon>Fabales</taxon>
        <taxon>Fabaceae</taxon>
        <taxon>Papilionoideae</taxon>
        <taxon>50 kb inversion clade</taxon>
        <taxon>genistoids sensu lato</taxon>
        <taxon>core genistoids</taxon>
        <taxon>Genisteae</taxon>
        <taxon>Lupinus</taxon>
    </lineage>
</organism>
<dbReference type="Proteomes" id="UP001497480">
    <property type="component" value="Unassembled WGS sequence"/>
</dbReference>
<evidence type="ECO:0000313" key="2">
    <source>
        <dbReference type="EMBL" id="CAL0308295.1"/>
    </source>
</evidence>
<protein>
    <submittedName>
        <fullName evidence="2">Uncharacterized protein</fullName>
    </submittedName>
</protein>
<evidence type="ECO:0000256" key="1">
    <source>
        <dbReference type="SAM" id="MobiDB-lite"/>
    </source>
</evidence>
<keyword evidence="3" id="KW-1185">Reference proteome</keyword>
<dbReference type="AlphaFoldDB" id="A0AAV1WG04"/>
<feature type="compositionally biased region" description="Basic and acidic residues" evidence="1">
    <location>
        <begin position="23"/>
        <end position="35"/>
    </location>
</feature>
<dbReference type="EMBL" id="CAXHTB010000006">
    <property type="protein sequence ID" value="CAL0308295.1"/>
    <property type="molecule type" value="Genomic_DNA"/>
</dbReference>
<sequence>MHHPCNHVPKLHPRVRNSGPGTTEEKMSKGKEKVNPDNVNNRGAKGRRVGFLNYQPLGKSRRALRVEIQKISWVWLNKGVEWNILFGTAIDAIWTIRNKLVFGNMLEALPSLISAIQARSQCTVKAFHQSCSSVIHYANTCVPQIRWFPADVHWIKLNTDGAFLVLRELLLVVESS</sequence>
<evidence type="ECO:0000313" key="3">
    <source>
        <dbReference type="Proteomes" id="UP001497480"/>
    </source>
</evidence>
<reference evidence="2 3" key="1">
    <citation type="submission" date="2024-03" db="EMBL/GenBank/DDBJ databases">
        <authorList>
            <person name="Martinez-Hernandez J."/>
        </authorList>
    </citation>
    <scope>NUCLEOTIDE SEQUENCE [LARGE SCALE GENOMIC DNA]</scope>
</reference>
<accession>A0AAV1WG04</accession>
<feature type="compositionally biased region" description="Basic residues" evidence="1">
    <location>
        <begin position="1"/>
        <end position="15"/>
    </location>
</feature>
<name>A0AAV1WG04_LUPLU</name>
<gene>
    <name evidence="2" type="ORF">LLUT_LOCUS9355</name>
</gene>
<comment type="caution">
    <text evidence="2">The sequence shown here is derived from an EMBL/GenBank/DDBJ whole genome shotgun (WGS) entry which is preliminary data.</text>
</comment>
<proteinExistence type="predicted"/>
<feature type="region of interest" description="Disordered" evidence="1">
    <location>
        <begin position="1"/>
        <end position="44"/>
    </location>
</feature>